<dbReference type="Proteomes" id="UP000796761">
    <property type="component" value="Unassembled WGS sequence"/>
</dbReference>
<dbReference type="EMBL" id="SWJQ01000805">
    <property type="protein sequence ID" value="TRZ10792.1"/>
    <property type="molecule type" value="Genomic_DNA"/>
</dbReference>
<proteinExistence type="predicted"/>
<sequence length="179" mass="20181">MCWLDFFDLQDLGEGLFLALWLGKHKLDTEQGRGRAEEFQLLRLIFSLGEGGGNPISPQDQGVHNQEFDFSLEAEFLQSSGMATGCLLVVFIKEIEESGGKLCLFKRDPHQTGRNRVLGRGLGKTDVVLSHGLRESPPHVGLELRDDPWDGLLEETKNEHDLEDVGWCWGSEKEFHGCW</sequence>
<comment type="caution">
    <text evidence="1">The sequence shown here is derived from an EMBL/GenBank/DDBJ whole genome shotgun (WGS) entry which is preliminary data.</text>
</comment>
<organism evidence="1 2">
    <name type="scientific">Zosterops borbonicus</name>
    <dbReference type="NCBI Taxonomy" id="364589"/>
    <lineage>
        <taxon>Eukaryota</taxon>
        <taxon>Metazoa</taxon>
        <taxon>Chordata</taxon>
        <taxon>Craniata</taxon>
        <taxon>Vertebrata</taxon>
        <taxon>Euteleostomi</taxon>
        <taxon>Archelosauria</taxon>
        <taxon>Archosauria</taxon>
        <taxon>Dinosauria</taxon>
        <taxon>Saurischia</taxon>
        <taxon>Theropoda</taxon>
        <taxon>Coelurosauria</taxon>
        <taxon>Aves</taxon>
        <taxon>Neognathae</taxon>
        <taxon>Neoaves</taxon>
        <taxon>Telluraves</taxon>
        <taxon>Australaves</taxon>
        <taxon>Passeriformes</taxon>
        <taxon>Sylvioidea</taxon>
        <taxon>Zosteropidae</taxon>
        <taxon>Zosterops</taxon>
    </lineage>
</organism>
<keyword evidence="2" id="KW-1185">Reference proteome</keyword>
<gene>
    <name evidence="1" type="ORF">HGM15179_016310</name>
</gene>
<name>A0A8K1G367_9PASS</name>
<protein>
    <submittedName>
        <fullName evidence="1">Uncharacterized protein</fullName>
    </submittedName>
</protein>
<evidence type="ECO:0000313" key="1">
    <source>
        <dbReference type="EMBL" id="TRZ10792.1"/>
    </source>
</evidence>
<reference evidence="1" key="1">
    <citation type="submission" date="2019-04" db="EMBL/GenBank/DDBJ databases">
        <title>Genome assembly of Zosterops borbonicus 15179.</title>
        <authorList>
            <person name="Leroy T."/>
            <person name="Anselmetti Y."/>
            <person name="Tilak M.-K."/>
            <person name="Nabholz B."/>
        </authorList>
    </citation>
    <scope>NUCLEOTIDE SEQUENCE</scope>
    <source>
        <strain evidence="1">HGM_15179</strain>
        <tissue evidence="1">Muscle</tissue>
    </source>
</reference>
<accession>A0A8K1G367</accession>
<dbReference type="AlphaFoldDB" id="A0A8K1G367"/>
<evidence type="ECO:0000313" key="2">
    <source>
        <dbReference type="Proteomes" id="UP000796761"/>
    </source>
</evidence>